<dbReference type="PROSITE" id="PS51704">
    <property type="entry name" value="GP_PDE"/>
    <property type="match status" value="1"/>
</dbReference>
<gene>
    <name evidence="2" type="ORF">P5G59_10845</name>
</gene>
<dbReference type="SUPFAM" id="SSF51695">
    <property type="entry name" value="PLC-like phosphodiesterases"/>
    <property type="match status" value="1"/>
</dbReference>
<accession>A0ABT8IXV4</accession>
<proteinExistence type="predicted"/>
<dbReference type="RefSeq" id="WP_301218859.1">
    <property type="nucleotide sequence ID" value="NZ_JAROCB010000003.1"/>
</dbReference>
<dbReference type="Gene3D" id="3.20.20.190">
    <property type="entry name" value="Phosphatidylinositol (PI) phosphodiesterase"/>
    <property type="match status" value="1"/>
</dbReference>
<sequence length="234" mass="25199">MTARASAHRGDSSVFRENTLPAIRSAIAKGAEVVEIDVRLTADGQVVVLHDPTLERLWLDPRPISQVPAADLARLGGLDDRPPLLSDVLPLFDGVASRLVIDMDSPEFAAPAHAVVADSGMVVDWCGDLDGMRVLRGLDADARLWLPWRSMRVPSDAELAELSPVTVNVPFPIADAAFVSGVHEHGLPVTVWTVDEPDDLARALALGVDTITTNQLDRLRAMRETVATPAEVAR</sequence>
<dbReference type="Pfam" id="PF03009">
    <property type="entry name" value="GDPD"/>
    <property type="match status" value="1"/>
</dbReference>
<dbReference type="Proteomes" id="UP001174210">
    <property type="component" value="Unassembled WGS sequence"/>
</dbReference>
<evidence type="ECO:0000259" key="1">
    <source>
        <dbReference type="PROSITE" id="PS51704"/>
    </source>
</evidence>
<protein>
    <submittedName>
        <fullName evidence="2">Glycerophosphodiester phosphodiesterase</fullName>
    </submittedName>
</protein>
<feature type="domain" description="GP-PDE" evidence="1">
    <location>
        <begin position="3"/>
        <end position="223"/>
    </location>
</feature>
<comment type="caution">
    <text evidence="2">The sequence shown here is derived from an EMBL/GenBank/DDBJ whole genome shotgun (WGS) entry which is preliminary data.</text>
</comment>
<dbReference type="InterPro" id="IPR017946">
    <property type="entry name" value="PLC-like_Pdiesterase_TIM-brl"/>
</dbReference>
<dbReference type="CDD" id="cd08556">
    <property type="entry name" value="GDPD"/>
    <property type="match status" value="1"/>
</dbReference>
<keyword evidence="3" id="KW-1185">Reference proteome</keyword>
<dbReference type="PANTHER" id="PTHR46211">
    <property type="entry name" value="GLYCEROPHOSPHORYL DIESTER PHOSPHODIESTERASE"/>
    <property type="match status" value="1"/>
</dbReference>
<reference evidence="2" key="1">
    <citation type="submission" date="2023-03" db="EMBL/GenBank/DDBJ databases">
        <title>MT1 and MT2 Draft Genomes of Novel Species.</title>
        <authorList>
            <person name="Venkateswaran K."/>
        </authorList>
    </citation>
    <scope>NUCLEOTIDE SEQUENCE</scope>
    <source>
        <strain evidence="2">F6_8S_P_1A</strain>
    </source>
</reference>
<organism evidence="2 3">
    <name type="scientific">Leifsonia virtsii</name>
    <dbReference type="NCBI Taxonomy" id="3035915"/>
    <lineage>
        <taxon>Bacteria</taxon>
        <taxon>Bacillati</taxon>
        <taxon>Actinomycetota</taxon>
        <taxon>Actinomycetes</taxon>
        <taxon>Micrococcales</taxon>
        <taxon>Microbacteriaceae</taxon>
        <taxon>Leifsonia</taxon>
    </lineage>
</organism>
<evidence type="ECO:0000313" key="3">
    <source>
        <dbReference type="Proteomes" id="UP001174210"/>
    </source>
</evidence>
<name>A0ABT8IXV4_9MICO</name>
<dbReference type="EMBL" id="JAROCB010000003">
    <property type="protein sequence ID" value="MDN4597638.1"/>
    <property type="molecule type" value="Genomic_DNA"/>
</dbReference>
<dbReference type="InterPro" id="IPR030395">
    <property type="entry name" value="GP_PDE_dom"/>
</dbReference>
<evidence type="ECO:0000313" key="2">
    <source>
        <dbReference type="EMBL" id="MDN4597638.1"/>
    </source>
</evidence>
<dbReference type="PANTHER" id="PTHR46211:SF1">
    <property type="entry name" value="GLYCEROPHOSPHODIESTER PHOSPHODIESTERASE, CYTOPLASMIC"/>
    <property type="match status" value="1"/>
</dbReference>